<dbReference type="PROSITE" id="PS50016">
    <property type="entry name" value="ZF_PHD_2"/>
    <property type="match status" value="1"/>
</dbReference>
<accession>E4XIG0</accession>
<dbReference type="Pfam" id="PF00628">
    <property type="entry name" value="PHD"/>
    <property type="match status" value="1"/>
</dbReference>
<feature type="domain" description="PHD-type" evidence="9">
    <location>
        <begin position="101"/>
        <end position="158"/>
    </location>
</feature>
<reference evidence="10" key="1">
    <citation type="journal article" date="2010" name="Science">
        <title>Plasticity of animal genome architecture unmasked by rapid evolution of a pelagic tunicate.</title>
        <authorList>
            <person name="Denoeud F."/>
            <person name="Henriet S."/>
            <person name="Mungpakdee S."/>
            <person name="Aury J.M."/>
            <person name="Da Silva C."/>
            <person name="Brinkmann H."/>
            <person name="Mikhaleva J."/>
            <person name="Olsen L.C."/>
            <person name="Jubin C."/>
            <person name="Canestro C."/>
            <person name="Bouquet J.M."/>
            <person name="Danks G."/>
            <person name="Poulain J."/>
            <person name="Campsteijn C."/>
            <person name="Adamski M."/>
            <person name="Cross I."/>
            <person name="Yadetie F."/>
            <person name="Muffato M."/>
            <person name="Louis A."/>
            <person name="Butcher S."/>
            <person name="Tsagkogeorga G."/>
            <person name="Konrad A."/>
            <person name="Singh S."/>
            <person name="Jensen M.F."/>
            <person name="Cong E.H."/>
            <person name="Eikeseth-Otteraa H."/>
            <person name="Noel B."/>
            <person name="Anthouard V."/>
            <person name="Porcel B.M."/>
            <person name="Kachouri-Lafond R."/>
            <person name="Nishino A."/>
            <person name="Ugolini M."/>
            <person name="Chourrout P."/>
            <person name="Nishida H."/>
            <person name="Aasland R."/>
            <person name="Huzurbazar S."/>
            <person name="Westhof E."/>
            <person name="Delsuc F."/>
            <person name="Lehrach H."/>
            <person name="Reinhardt R."/>
            <person name="Weissenbach J."/>
            <person name="Roy S.W."/>
            <person name="Artiguenave F."/>
            <person name="Postlethwait J.H."/>
            <person name="Manak J.R."/>
            <person name="Thompson E.M."/>
            <person name="Jaillon O."/>
            <person name="Du Pasquier L."/>
            <person name="Boudinot P."/>
            <person name="Liberles D.A."/>
            <person name="Volff J.N."/>
            <person name="Philippe H."/>
            <person name="Lenhard B."/>
            <person name="Roest Crollius H."/>
            <person name="Wincker P."/>
            <person name="Chourrout D."/>
        </authorList>
    </citation>
    <scope>NUCLEOTIDE SEQUENCE [LARGE SCALE GENOMIC DNA]</scope>
</reference>
<evidence type="ECO:0000256" key="3">
    <source>
        <dbReference type="ARBA" id="ARBA00022723"/>
    </source>
</evidence>
<dbReference type="CDD" id="cd15501">
    <property type="entry name" value="PHD_Int12"/>
    <property type="match status" value="1"/>
</dbReference>
<dbReference type="AlphaFoldDB" id="E4XIG0"/>
<dbReference type="InParanoid" id="E4XIG0"/>
<dbReference type="InterPro" id="IPR019787">
    <property type="entry name" value="Znf_PHD-finger"/>
</dbReference>
<name>E4XIG0_OIKDI</name>
<dbReference type="InterPro" id="IPR013083">
    <property type="entry name" value="Znf_RING/FYVE/PHD"/>
</dbReference>
<feature type="compositionally biased region" description="Basic and acidic residues" evidence="8">
    <location>
        <begin position="187"/>
        <end position="203"/>
    </location>
</feature>
<evidence type="ECO:0000259" key="9">
    <source>
        <dbReference type="PROSITE" id="PS50016"/>
    </source>
</evidence>
<feature type="compositionally biased region" description="Basic and acidic residues" evidence="8">
    <location>
        <begin position="73"/>
        <end position="89"/>
    </location>
</feature>
<dbReference type="SUPFAM" id="SSF57903">
    <property type="entry name" value="FYVE/PHD zinc finger"/>
    <property type="match status" value="1"/>
</dbReference>
<dbReference type="InterPro" id="IPR001965">
    <property type="entry name" value="Znf_PHD"/>
</dbReference>
<keyword evidence="3" id="KW-0479">Metal-binding</keyword>
<dbReference type="InterPro" id="IPR039054">
    <property type="entry name" value="Int12_PHD"/>
</dbReference>
<organism evidence="10">
    <name type="scientific">Oikopleura dioica</name>
    <name type="common">Tunicate</name>
    <dbReference type="NCBI Taxonomy" id="34765"/>
    <lineage>
        <taxon>Eukaryota</taxon>
        <taxon>Metazoa</taxon>
        <taxon>Chordata</taxon>
        <taxon>Tunicata</taxon>
        <taxon>Appendicularia</taxon>
        <taxon>Copelata</taxon>
        <taxon>Oikopleuridae</taxon>
        <taxon>Oikopleura</taxon>
    </lineage>
</organism>
<evidence type="ECO:0000256" key="1">
    <source>
        <dbReference type="ARBA" id="ARBA00006009"/>
    </source>
</evidence>
<dbReference type="PROSITE" id="PS01359">
    <property type="entry name" value="ZF_PHD_1"/>
    <property type="match status" value="1"/>
</dbReference>
<dbReference type="OrthoDB" id="5846437at2759"/>
<dbReference type="InterPro" id="IPR019786">
    <property type="entry name" value="Zinc_finger_PHD-type_CS"/>
</dbReference>
<proteinExistence type="inferred from homology"/>
<gene>
    <name evidence="10" type="ORF">GSOID_T00012382001</name>
</gene>
<evidence type="ECO:0000256" key="7">
    <source>
        <dbReference type="PROSITE-ProRule" id="PRU00146"/>
    </source>
</evidence>
<keyword evidence="4 7" id="KW-0863">Zinc-finger</keyword>
<dbReference type="InterPro" id="IPR011011">
    <property type="entry name" value="Znf_FYVE_PHD"/>
</dbReference>
<feature type="region of interest" description="Disordered" evidence="8">
    <location>
        <begin position="49"/>
        <end position="104"/>
    </location>
</feature>
<evidence type="ECO:0000256" key="5">
    <source>
        <dbReference type="ARBA" id="ARBA00022833"/>
    </source>
</evidence>
<dbReference type="EMBL" id="FN653055">
    <property type="protein sequence ID" value="CBY10361.1"/>
    <property type="molecule type" value="Genomic_DNA"/>
</dbReference>
<evidence type="ECO:0000256" key="8">
    <source>
        <dbReference type="SAM" id="MobiDB-lite"/>
    </source>
</evidence>
<feature type="region of interest" description="Disordered" evidence="8">
    <location>
        <begin position="158"/>
        <end position="271"/>
    </location>
</feature>
<evidence type="ECO:0000256" key="6">
    <source>
        <dbReference type="ARBA" id="ARBA00063548"/>
    </source>
</evidence>
<evidence type="ECO:0000256" key="2">
    <source>
        <dbReference type="ARBA" id="ARBA00016814"/>
    </source>
</evidence>
<comment type="subunit">
    <text evidence="6">Component of the Integrator complex, composed of core subunits INTS1, INTS2, INTS3, INTS4, INTS5, INTS6, INTS7, INTS8, INTS9/RC74, INTS10, INTS11/CPSF3L, INTS12, INTS13, INTS14 and INTS15. The core complex associates with protein phosphatase 2A subunits PPP2CA and PPP2R1A, to form the Integrator-PP2A (INTAC) complex.</text>
</comment>
<comment type="similarity">
    <text evidence="1">Belongs to the Integrator subunit 12 family.</text>
</comment>
<evidence type="ECO:0000313" key="11">
    <source>
        <dbReference type="Proteomes" id="UP000001307"/>
    </source>
</evidence>
<keyword evidence="11" id="KW-1185">Reference proteome</keyword>
<feature type="compositionally biased region" description="Basic residues" evidence="8">
    <location>
        <begin position="261"/>
        <end position="271"/>
    </location>
</feature>
<dbReference type="SMART" id="SM00249">
    <property type="entry name" value="PHD"/>
    <property type="match status" value="1"/>
</dbReference>
<dbReference type="Proteomes" id="UP000001307">
    <property type="component" value="Unassembled WGS sequence"/>
</dbReference>
<dbReference type="Gene3D" id="3.30.40.10">
    <property type="entry name" value="Zinc/RING finger domain, C3HC4 (zinc finger)"/>
    <property type="match status" value="1"/>
</dbReference>
<sequence length="271" mass="29872">MASAIDELFAQFPEMDPVLLKCIKFLQIGGKEGRKGIKDMTNEIFTTRSTSPLTAVQAKSDKRKASQAAVGQSEKKPRMELDSGFDTKPDSNISSGSAASGEGCKTCGDPSIKGKQGLKVECSECHQYFHQECHKPPVPTATASDPRTIWKCSQCSEQEKGSFLNPKNRKAEEKNKDKSVDSVPFQRVDKLSAKKDMEVKSREGSPSLSGWGNLIKSEKKKNETKLTSVDIFAADPSNETAKPKKSKYKDSLAEDGDDKKMKKKKKKKSQQ</sequence>
<evidence type="ECO:0000313" key="10">
    <source>
        <dbReference type="EMBL" id="CBY10361.1"/>
    </source>
</evidence>
<feature type="compositionally biased region" description="Basic and acidic residues" evidence="8">
    <location>
        <begin position="248"/>
        <end position="260"/>
    </location>
</feature>
<protein>
    <recommendedName>
        <fullName evidence="2">Integrator complex subunit 12</fullName>
    </recommendedName>
</protein>
<dbReference type="GO" id="GO:0008270">
    <property type="term" value="F:zinc ion binding"/>
    <property type="evidence" value="ECO:0007669"/>
    <property type="project" value="UniProtKB-KW"/>
</dbReference>
<keyword evidence="5" id="KW-0862">Zinc</keyword>
<evidence type="ECO:0000256" key="4">
    <source>
        <dbReference type="ARBA" id="ARBA00022771"/>
    </source>
</evidence>
<dbReference type="FunCoup" id="E4XIG0">
    <property type="interactions" value="81"/>
</dbReference>
<feature type="compositionally biased region" description="Basic and acidic residues" evidence="8">
    <location>
        <begin position="169"/>
        <end position="180"/>
    </location>
</feature>